<feature type="transmembrane region" description="Helical" evidence="11">
    <location>
        <begin position="793"/>
        <end position="815"/>
    </location>
</feature>
<dbReference type="SUPFAM" id="SSF56176">
    <property type="entry name" value="FAD-binding/transporter-associated domain-like"/>
    <property type="match status" value="1"/>
</dbReference>
<dbReference type="Pfam" id="PF01565">
    <property type="entry name" value="FAD_binding_4"/>
    <property type="match status" value="1"/>
</dbReference>
<feature type="region of interest" description="Disordered" evidence="10">
    <location>
        <begin position="1086"/>
        <end position="1122"/>
    </location>
</feature>
<protein>
    <submittedName>
        <fullName evidence="15">Ferric-chelate reductase</fullName>
    </submittedName>
</protein>
<dbReference type="InterPro" id="IPR016167">
    <property type="entry name" value="FAD-bd_PCMH_sub1"/>
</dbReference>
<dbReference type="SUPFAM" id="SSF52343">
    <property type="entry name" value="Ferredoxin reductase-like, C-terminal NADP-linked domain"/>
    <property type="match status" value="1"/>
</dbReference>
<gene>
    <name evidence="15" type="primary">FRE3_4</name>
    <name evidence="15" type="ORF">OC842_004781</name>
</gene>
<evidence type="ECO:0000256" key="9">
    <source>
        <dbReference type="ARBA" id="ARBA00023136"/>
    </source>
</evidence>
<keyword evidence="7" id="KW-0560">Oxidoreductase</keyword>
<keyword evidence="6 11" id="KW-1133">Transmembrane helix</keyword>
<keyword evidence="9 11" id="KW-0472">Membrane</keyword>
<dbReference type="InterPro" id="IPR013130">
    <property type="entry name" value="Fe3_Rdtase_TM_dom"/>
</dbReference>
<evidence type="ECO:0000256" key="6">
    <source>
        <dbReference type="ARBA" id="ARBA00022989"/>
    </source>
</evidence>
<dbReference type="Gene3D" id="3.30.43.10">
    <property type="entry name" value="Uridine Diphospho-n-acetylenolpyruvylglucosamine Reductase, domain 2"/>
    <property type="match status" value="1"/>
</dbReference>
<dbReference type="PANTHER" id="PTHR32361:SF3">
    <property type="entry name" value="REDUCTASE, PUTATIVE (AFU_ORTHOLOGUE AFUA_6G13750)-RELATED"/>
    <property type="match status" value="1"/>
</dbReference>
<organism evidence="15 16">
    <name type="scientific">Tilletia horrida</name>
    <dbReference type="NCBI Taxonomy" id="155126"/>
    <lineage>
        <taxon>Eukaryota</taxon>
        <taxon>Fungi</taxon>
        <taxon>Dikarya</taxon>
        <taxon>Basidiomycota</taxon>
        <taxon>Ustilaginomycotina</taxon>
        <taxon>Exobasidiomycetes</taxon>
        <taxon>Tilletiales</taxon>
        <taxon>Tilletiaceae</taxon>
        <taxon>Tilletia</taxon>
    </lineage>
</organism>
<name>A0AAN6GB15_9BASI</name>
<evidence type="ECO:0000313" key="15">
    <source>
        <dbReference type="EMBL" id="KAK0527687.1"/>
    </source>
</evidence>
<comment type="caution">
    <text evidence="15">The sequence shown here is derived from an EMBL/GenBank/DDBJ whole genome shotgun (WGS) entry which is preliminary data.</text>
</comment>
<dbReference type="Pfam" id="PF01794">
    <property type="entry name" value="Ferric_reduct"/>
    <property type="match status" value="1"/>
</dbReference>
<dbReference type="Gene3D" id="3.30.465.10">
    <property type="match status" value="1"/>
</dbReference>
<dbReference type="InterPro" id="IPR051410">
    <property type="entry name" value="Ferric/Cupric_Reductase"/>
</dbReference>
<dbReference type="GO" id="GO:0071949">
    <property type="term" value="F:FAD binding"/>
    <property type="evidence" value="ECO:0007669"/>
    <property type="project" value="InterPro"/>
</dbReference>
<keyword evidence="5" id="KW-0249">Electron transport</keyword>
<evidence type="ECO:0000259" key="14">
    <source>
        <dbReference type="PROSITE" id="PS51387"/>
    </source>
</evidence>
<evidence type="ECO:0000256" key="1">
    <source>
        <dbReference type="ARBA" id="ARBA00004141"/>
    </source>
</evidence>
<keyword evidence="16" id="KW-1185">Reference proteome</keyword>
<evidence type="ECO:0000256" key="8">
    <source>
        <dbReference type="ARBA" id="ARBA00023065"/>
    </source>
</evidence>
<feature type="chain" id="PRO_5042917810" evidence="12">
    <location>
        <begin position="29"/>
        <end position="1215"/>
    </location>
</feature>
<feature type="transmembrane region" description="Helical" evidence="11">
    <location>
        <begin position="754"/>
        <end position="773"/>
    </location>
</feature>
<keyword evidence="8" id="KW-0406">Ion transport</keyword>
<accession>A0AAN6GB15</accession>
<keyword evidence="3" id="KW-0813">Transport</keyword>
<dbReference type="Pfam" id="PF08030">
    <property type="entry name" value="NAD_binding_6"/>
    <property type="match status" value="1"/>
</dbReference>
<evidence type="ECO:0000259" key="13">
    <source>
        <dbReference type="PROSITE" id="PS51384"/>
    </source>
</evidence>
<dbReference type="AlphaFoldDB" id="A0AAN6GB15"/>
<dbReference type="Gene3D" id="3.40.462.20">
    <property type="match status" value="1"/>
</dbReference>
<dbReference type="Gene3D" id="3.40.50.80">
    <property type="entry name" value="Nucleotide-binding domain of ferredoxin-NADP reductase (FNR) module"/>
    <property type="match status" value="1"/>
</dbReference>
<dbReference type="GO" id="GO:0006826">
    <property type="term" value="P:iron ion transport"/>
    <property type="evidence" value="ECO:0007669"/>
    <property type="project" value="TreeGrafter"/>
</dbReference>
<dbReference type="CDD" id="cd06186">
    <property type="entry name" value="NOX_Duox_like_FAD_NADP"/>
    <property type="match status" value="1"/>
</dbReference>
<dbReference type="InterPro" id="IPR016166">
    <property type="entry name" value="FAD-bd_PCMH"/>
</dbReference>
<keyword evidence="4 11" id="KW-0812">Transmembrane</keyword>
<proteinExistence type="inferred from homology"/>
<evidence type="ECO:0000256" key="10">
    <source>
        <dbReference type="SAM" id="MobiDB-lite"/>
    </source>
</evidence>
<dbReference type="InterPro" id="IPR036318">
    <property type="entry name" value="FAD-bd_PCMH-like_sf"/>
</dbReference>
<evidence type="ECO:0000256" key="3">
    <source>
        <dbReference type="ARBA" id="ARBA00022448"/>
    </source>
</evidence>
<keyword evidence="12" id="KW-0732">Signal</keyword>
<feature type="domain" description="FAD-binding PCMH-type" evidence="14">
    <location>
        <begin position="102"/>
        <end position="272"/>
    </location>
</feature>
<dbReference type="GO" id="GO:0015677">
    <property type="term" value="P:copper ion import"/>
    <property type="evidence" value="ECO:0007669"/>
    <property type="project" value="TreeGrafter"/>
</dbReference>
<dbReference type="GO" id="GO:0006879">
    <property type="term" value="P:intracellular iron ion homeostasis"/>
    <property type="evidence" value="ECO:0007669"/>
    <property type="project" value="TreeGrafter"/>
</dbReference>
<reference evidence="15" key="1">
    <citation type="journal article" date="2023" name="PhytoFront">
        <title>Draft Genome Resources of Seven Strains of Tilletia horrida, Causal Agent of Kernel Smut of Rice.</title>
        <authorList>
            <person name="Khanal S."/>
            <person name="Antony Babu S."/>
            <person name="Zhou X.G."/>
        </authorList>
    </citation>
    <scope>NUCLEOTIDE SEQUENCE</scope>
    <source>
        <strain evidence="15">TX3</strain>
    </source>
</reference>
<feature type="transmembrane region" description="Helical" evidence="11">
    <location>
        <begin position="586"/>
        <end position="607"/>
    </location>
</feature>
<dbReference type="SFLD" id="SFLDG01168">
    <property type="entry name" value="Ferric_reductase_subgroup_(FRE"/>
    <property type="match status" value="1"/>
</dbReference>
<dbReference type="PROSITE" id="PS51387">
    <property type="entry name" value="FAD_PCMH"/>
    <property type="match status" value="1"/>
</dbReference>
<feature type="domain" description="FAD-binding FR-type" evidence="13">
    <location>
        <begin position="886"/>
        <end position="1026"/>
    </location>
</feature>
<dbReference type="InterPro" id="IPR006094">
    <property type="entry name" value="Oxid_FAD_bind_N"/>
</dbReference>
<dbReference type="InterPro" id="IPR016169">
    <property type="entry name" value="FAD-bd_PCMH_sub2"/>
</dbReference>
<dbReference type="GO" id="GO:0000293">
    <property type="term" value="F:ferric-chelate reductase activity"/>
    <property type="evidence" value="ECO:0007669"/>
    <property type="project" value="UniProtKB-ARBA"/>
</dbReference>
<feature type="signal peptide" evidence="12">
    <location>
        <begin position="1"/>
        <end position="28"/>
    </location>
</feature>
<evidence type="ECO:0000256" key="7">
    <source>
        <dbReference type="ARBA" id="ARBA00023002"/>
    </source>
</evidence>
<dbReference type="InterPro" id="IPR017927">
    <property type="entry name" value="FAD-bd_FR_type"/>
</dbReference>
<feature type="transmembrane region" description="Helical" evidence="11">
    <location>
        <begin position="667"/>
        <end position="692"/>
    </location>
</feature>
<comment type="subcellular location">
    <subcellularLocation>
        <location evidence="1">Membrane</location>
        <topology evidence="1">Multi-pass membrane protein</topology>
    </subcellularLocation>
</comment>
<evidence type="ECO:0000256" key="4">
    <source>
        <dbReference type="ARBA" id="ARBA00022692"/>
    </source>
</evidence>
<dbReference type="InterPro" id="IPR013112">
    <property type="entry name" value="FAD-bd_8"/>
</dbReference>
<sequence>MVVLLPSTHRLLRLSLAVAAIVTSQTQASPSSSHLRNDRIVHRAGSGGPTVLDRGHSDLKGAVSSAWSTCQTISQTLSNSSGIFYPGQAAYIAQTEHWCSNMNRASPCSVEPGTAEDVAAILTVLSRSKSSFSIRSGGHSCAPGFSGTKGVNIAMTRFNQVEYDSASQTASIGTGMIWDDVYAALEPHDVKVAGGRVTGVGVAGLALGGGFSWLTNEVGLTADTIVAYELVTPQGQILDVRADSHPDLFFGLKGGQANFGIVTKIVARTHPSATVWGGAITLNGTQVDPLLALIADFEMKNDDPKANILPTLNNIGGLRIISVQLFYDGPSPPSGSYASSFFNKLLALPALAQDVRTRSMTDYVRGSPANQTSGLRGVFATVSLETLTPQILNTIKDEYERNEELAKLGGAGFISFDVEPFIKRSSYPAANMTAWPHTRQLSPLNLYFAWPLGIRDETFYAAVRDTRDRIYAAALAQGQNLDGLYQYPNYALYDTPLSELYGPNVGRLTEIAARYDPERVMARAGGFIFQRGQNRMDELRARHIQDFHGAANLQHHWGYADRVIPCTNDPGSCEYLDVVYSAHDRGMIYVAIIWATIIVILTVWGLVRLLSSKRTSATPAKSGEDPTSESTRQSTLSRISTAIGASARHYLLPDIGLRRIFGRVTRLQVLILATLVGYLIIWSFLGMTYRAWTTPVKKLPGVYNRRTSLGPFADRLGVLAYALTPLSILLASRESVLALITGVPYHHFNFLHRWLGHIIFVQASVHTIGWCIIEARLYQPQPQVGREWISQTYMVWGIVAMILLTMLWVLSLPISVRTFGYEFFRKAHYVLAMVYIGACYGHWDKLRVFLIPSLGLWGIDRGLRLVRSALLHYNCLPASAGELRGFHPAPARIAYFPDQEHGDVVRLDFELVKQPWSIGQHFYLCFTEGSIWQSHPLTPLSLPELVDGTVLHSYIFRAKQGETKRIAQLAADKCDKLVKKEEKATKSVTTGVILTGPYGGSIMEQVTPGTNILCLAGGTGITFVLPVLLRLAKEMDSGSALVSKRAIELCWMVRRASDVNWVQAELEVLRRHTAIKVRVFVTRDGDLHRHGGGGDDEDHSSLGDGGQEGTTAAIPTKDDPHGKEFLPNVQATLPTLVNARHPVRPDVGALVRSFVQEAVSVGETTVFVSGPGGMVSDARAAVAGCNSGRAALAAQTAGAAGAGVVRFVDDDRLEF</sequence>
<dbReference type="InterPro" id="IPR013121">
    <property type="entry name" value="Fe_red_NAD-bd_6"/>
</dbReference>
<evidence type="ECO:0000256" key="11">
    <source>
        <dbReference type="SAM" id="Phobius"/>
    </source>
</evidence>
<dbReference type="SFLD" id="SFLDS00052">
    <property type="entry name" value="Ferric_Reductase_Domain"/>
    <property type="match status" value="1"/>
</dbReference>
<dbReference type="PROSITE" id="PS51384">
    <property type="entry name" value="FAD_FR"/>
    <property type="match status" value="1"/>
</dbReference>
<dbReference type="GO" id="GO:0005886">
    <property type="term" value="C:plasma membrane"/>
    <property type="evidence" value="ECO:0007669"/>
    <property type="project" value="TreeGrafter"/>
</dbReference>
<evidence type="ECO:0000256" key="12">
    <source>
        <dbReference type="SAM" id="SignalP"/>
    </source>
</evidence>
<evidence type="ECO:0000256" key="5">
    <source>
        <dbReference type="ARBA" id="ARBA00022982"/>
    </source>
</evidence>
<evidence type="ECO:0000256" key="2">
    <source>
        <dbReference type="ARBA" id="ARBA00006278"/>
    </source>
</evidence>
<dbReference type="Proteomes" id="UP001176521">
    <property type="component" value="Unassembled WGS sequence"/>
</dbReference>
<dbReference type="InterPro" id="IPR039261">
    <property type="entry name" value="FNR_nucleotide-bd"/>
</dbReference>
<dbReference type="PANTHER" id="PTHR32361">
    <property type="entry name" value="FERRIC/CUPRIC REDUCTASE TRANSMEMBRANE COMPONENT"/>
    <property type="match status" value="1"/>
</dbReference>
<dbReference type="EMBL" id="JAPDMQ010000300">
    <property type="protein sequence ID" value="KAK0527687.1"/>
    <property type="molecule type" value="Genomic_DNA"/>
</dbReference>
<dbReference type="Pfam" id="PF08022">
    <property type="entry name" value="FAD_binding_8"/>
    <property type="match status" value="1"/>
</dbReference>
<evidence type="ECO:0000313" key="16">
    <source>
        <dbReference type="Proteomes" id="UP001176521"/>
    </source>
</evidence>
<comment type="similarity">
    <text evidence="2">Belongs to the ferric reductase (FRE) family.</text>
</comment>